<reference evidence="2" key="1">
    <citation type="submission" date="2022-04" db="EMBL/GenBank/DDBJ databases">
        <title>Halobacillus sp. isolated from saltern.</title>
        <authorList>
            <person name="Won M."/>
            <person name="Lee C.-M."/>
            <person name="Woen H.-Y."/>
            <person name="Kwon S.-W."/>
        </authorList>
    </citation>
    <scope>NUCLEOTIDE SEQUENCE</scope>
    <source>
        <strain evidence="2">SSHM10-5</strain>
    </source>
</reference>
<keyword evidence="1" id="KW-0472">Membrane</keyword>
<dbReference type="InterPro" id="IPR025018">
    <property type="entry name" value="DUF3953"/>
</dbReference>
<evidence type="ECO:0000313" key="2">
    <source>
        <dbReference type="EMBL" id="UOR13984.1"/>
    </source>
</evidence>
<keyword evidence="1" id="KW-0812">Transmembrane</keyword>
<evidence type="ECO:0000313" key="3">
    <source>
        <dbReference type="Proteomes" id="UP000830326"/>
    </source>
</evidence>
<dbReference type="Proteomes" id="UP000830326">
    <property type="component" value="Chromosome"/>
</dbReference>
<organism evidence="2 3">
    <name type="scientific">Halobacillus amylolyticus</name>
    <dbReference type="NCBI Taxonomy" id="2932259"/>
    <lineage>
        <taxon>Bacteria</taxon>
        <taxon>Bacillati</taxon>
        <taxon>Bacillota</taxon>
        <taxon>Bacilli</taxon>
        <taxon>Bacillales</taxon>
        <taxon>Bacillaceae</taxon>
        <taxon>Halobacillus</taxon>
    </lineage>
</organism>
<accession>A0ABY4HH81</accession>
<name>A0ABY4HH81_9BACI</name>
<protein>
    <submittedName>
        <fullName evidence="2">DUF3953 domain-containing protein</fullName>
    </submittedName>
</protein>
<evidence type="ECO:0000256" key="1">
    <source>
        <dbReference type="SAM" id="Phobius"/>
    </source>
</evidence>
<dbReference type="Pfam" id="PF13129">
    <property type="entry name" value="DUF3953"/>
    <property type="match status" value="1"/>
</dbReference>
<keyword evidence="1" id="KW-1133">Transmembrane helix</keyword>
<sequence>MLCLGALVLVIGVAELQKGPKQLWGYINIIASVFVFFVSIQWFLLN</sequence>
<feature type="transmembrane region" description="Helical" evidence="1">
    <location>
        <begin position="26"/>
        <end position="45"/>
    </location>
</feature>
<dbReference type="EMBL" id="CP095075">
    <property type="protein sequence ID" value="UOR13984.1"/>
    <property type="molecule type" value="Genomic_DNA"/>
</dbReference>
<proteinExistence type="predicted"/>
<gene>
    <name evidence="2" type="ORF">MUO15_11905</name>
</gene>
<keyword evidence="3" id="KW-1185">Reference proteome</keyword>